<accession>A0AAF0YE27</accession>
<dbReference type="Pfam" id="PF22124">
    <property type="entry name" value="Glyco_hydro_95_cat"/>
    <property type="match status" value="1"/>
</dbReference>
<dbReference type="InterPro" id="IPR049053">
    <property type="entry name" value="AFCA-like_C"/>
</dbReference>
<dbReference type="Proteomes" id="UP000827549">
    <property type="component" value="Chromosome 4"/>
</dbReference>
<evidence type="ECO:0000259" key="3">
    <source>
        <dbReference type="Pfam" id="PF21307"/>
    </source>
</evidence>
<dbReference type="GeneID" id="87809839"/>
<evidence type="ECO:0000313" key="6">
    <source>
        <dbReference type="Proteomes" id="UP000827549"/>
    </source>
</evidence>
<feature type="domain" description="Glycosyl hydrolase family 95 N-terminal" evidence="2">
    <location>
        <begin position="8"/>
        <end position="255"/>
    </location>
</feature>
<dbReference type="Gene3D" id="1.50.10.10">
    <property type="match status" value="1"/>
</dbReference>
<dbReference type="PANTHER" id="PTHR31084">
    <property type="entry name" value="ALPHA-L-FUCOSIDASE 2"/>
    <property type="match status" value="1"/>
</dbReference>
<dbReference type="RefSeq" id="XP_062629168.1">
    <property type="nucleotide sequence ID" value="XM_062773184.1"/>
</dbReference>
<feature type="domain" description="Alpha fucosidase A-like C-terminal" evidence="3">
    <location>
        <begin position="679"/>
        <end position="733"/>
    </location>
</feature>
<keyword evidence="6" id="KW-1185">Reference proteome</keyword>
<dbReference type="PIRSF" id="PIRSF007663">
    <property type="entry name" value="UCP007663"/>
    <property type="match status" value="1"/>
</dbReference>
<dbReference type="InterPro" id="IPR016518">
    <property type="entry name" value="Alpha-L-fucosidase"/>
</dbReference>
<feature type="region of interest" description="Disordered" evidence="1">
    <location>
        <begin position="193"/>
        <end position="212"/>
    </location>
</feature>
<dbReference type="Pfam" id="PF21307">
    <property type="entry name" value="Glyco_hydro_95_C"/>
    <property type="match status" value="1"/>
</dbReference>
<evidence type="ECO:0000313" key="5">
    <source>
        <dbReference type="EMBL" id="WOO83136.1"/>
    </source>
</evidence>
<dbReference type="InterPro" id="IPR012341">
    <property type="entry name" value="6hp_glycosidase-like_sf"/>
</dbReference>
<evidence type="ECO:0000259" key="2">
    <source>
        <dbReference type="Pfam" id="PF14498"/>
    </source>
</evidence>
<sequence length="763" mass="81497">MTRQHLAHSGPASQWLEALPLGNGSLGAMVFGGPLRERIALNEATLWSGSPRNEREAAIPAEVAQPAISDARKATLERRFADATAAVQKLQSRYSQCFLPLGDLELELKTGDGDKVADYARALDLDRGLHTASYTLNGAKVRWTTLVSHPDNVLQVVIESDVAVDISASFKSQLRSVDLVEASTPRRLVRAVRAPSDCPPPHEPEEGVTWSNAPGDAMRAAVVVGWTHDGQDGEGMSATDVRSLTLVLAAATTFNGARELPWSDPASAIAAAAARVDAGLAAGAAAVTSRHETDYSALFSRVTLSLPGRALDSTLFDYGRYLLIAGSRGPIPMTLQGLWNHHLRAPWSSNYTTNINLQMNYWGAHAASLPETADTLFDFIDDLAAAGSETARRLYGANGWVAHHNADIWAYTSPVGLGRASPQWAFWPFAGAWLCFALVEHVRHGASPEFVKTRALPAIRGAMSFLLDWVVVVDGVATTAPSTSPENTFIPDGSEQSFAVGRSSTCDLALTAELGQALLDLTAAVGLPDDEVTMSTRKLLPTIPKAVAGRDGLVPEWADDDPQAEPLHRHISHLVGLYPGTTLREPEQLKAAAASLDDRGDDSTGWSLVWKLAARARLRDNAAVDRLLELIFRDADMEEGDEDFEQRGGLYPNLFSAHPPFQIDGNLGYVAGVAEVLVQSHEDGIIVLAAALPAAWPSGSVKGLVARPGVTVDLAWEAGKLVEASLSAQSDAARRQLQVQYGSARASVDLGAGPVTLRVADFA</sequence>
<gene>
    <name evidence="5" type="primary">FUC95A_1</name>
    <name evidence="5" type="ORF">LOC62_04G006617</name>
</gene>
<organism evidence="5 6">
    <name type="scientific">Vanrija pseudolonga</name>
    <dbReference type="NCBI Taxonomy" id="143232"/>
    <lineage>
        <taxon>Eukaryota</taxon>
        <taxon>Fungi</taxon>
        <taxon>Dikarya</taxon>
        <taxon>Basidiomycota</taxon>
        <taxon>Agaricomycotina</taxon>
        <taxon>Tremellomycetes</taxon>
        <taxon>Trichosporonales</taxon>
        <taxon>Trichosporonaceae</taxon>
        <taxon>Vanrija</taxon>
    </lineage>
</organism>
<evidence type="ECO:0000259" key="4">
    <source>
        <dbReference type="Pfam" id="PF22124"/>
    </source>
</evidence>
<proteinExistence type="predicted"/>
<dbReference type="SUPFAM" id="SSF48208">
    <property type="entry name" value="Six-hairpin glycosidases"/>
    <property type="match status" value="1"/>
</dbReference>
<feature type="domain" description="Glycosyl hydrolase family 95 catalytic" evidence="4">
    <location>
        <begin position="310"/>
        <end position="677"/>
    </location>
</feature>
<reference evidence="5" key="1">
    <citation type="submission" date="2023-10" db="EMBL/GenBank/DDBJ databases">
        <authorList>
            <person name="Noh H."/>
        </authorList>
    </citation>
    <scope>NUCLEOTIDE SEQUENCE</scope>
    <source>
        <strain evidence="5">DUCC4014</strain>
    </source>
</reference>
<dbReference type="InterPro" id="IPR054363">
    <property type="entry name" value="GH95_cat"/>
</dbReference>
<dbReference type="Pfam" id="PF14498">
    <property type="entry name" value="Glyco_hyd_65N_2"/>
    <property type="match status" value="1"/>
</dbReference>
<dbReference type="InterPro" id="IPR008928">
    <property type="entry name" value="6-hairpin_glycosidase_sf"/>
</dbReference>
<dbReference type="PANTHER" id="PTHR31084:SF0">
    <property type="entry name" value="ALPHA-L-FUCOSIDASE 2"/>
    <property type="match status" value="1"/>
</dbReference>
<dbReference type="AlphaFoldDB" id="A0AAF0YE27"/>
<dbReference type="GO" id="GO:0004560">
    <property type="term" value="F:alpha-L-fucosidase activity"/>
    <property type="evidence" value="ECO:0007669"/>
    <property type="project" value="InterPro"/>
</dbReference>
<dbReference type="GO" id="GO:0005975">
    <property type="term" value="P:carbohydrate metabolic process"/>
    <property type="evidence" value="ECO:0007669"/>
    <property type="project" value="InterPro"/>
</dbReference>
<name>A0AAF0YE27_9TREE</name>
<dbReference type="EMBL" id="CP086717">
    <property type="protein sequence ID" value="WOO83136.1"/>
    <property type="molecule type" value="Genomic_DNA"/>
</dbReference>
<evidence type="ECO:0000256" key="1">
    <source>
        <dbReference type="SAM" id="MobiDB-lite"/>
    </source>
</evidence>
<protein>
    <submittedName>
        <fullName evidence="5">Alpha-L-fucosidase 2</fullName>
    </submittedName>
</protein>
<dbReference type="InterPro" id="IPR027414">
    <property type="entry name" value="GH95_N_dom"/>
</dbReference>